<organism evidence="2">
    <name type="scientific">Culex pipiens</name>
    <name type="common">House mosquito</name>
    <dbReference type="NCBI Taxonomy" id="7175"/>
    <lineage>
        <taxon>Eukaryota</taxon>
        <taxon>Metazoa</taxon>
        <taxon>Ecdysozoa</taxon>
        <taxon>Arthropoda</taxon>
        <taxon>Hexapoda</taxon>
        <taxon>Insecta</taxon>
        <taxon>Pterygota</taxon>
        <taxon>Neoptera</taxon>
        <taxon>Endopterygota</taxon>
        <taxon>Diptera</taxon>
        <taxon>Nematocera</taxon>
        <taxon>Culicoidea</taxon>
        <taxon>Culicidae</taxon>
        <taxon>Culicinae</taxon>
        <taxon>Culicini</taxon>
        <taxon>Culex</taxon>
        <taxon>Culex</taxon>
    </lineage>
</organism>
<protein>
    <submittedName>
        <fullName evidence="2">(northern house mosquito) hypothetical protein</fullName>
    </submittedName>
</protein>
<evidence type="ECO:0000313" key="2">
    <source>
        <dbReference type="EMBL" id="CAG6466698.1"/>
    </source>
</evidence>
<feature type="compositionally biased region" description="Basic and acidic residues" evidence="1">
    <location>
        <begin position="71"/>
        <end position="81"/>
    </location>
</feature>
<evidence type="ECO:0000256" key="1">
    <source>
        <dbReference type="SAM" id="MobiDB-lite"/>
    </source>
</evidence>
<feature type="compositionally biased region" description="Polar residues" evidence="1">
    <location>
        <begin position="102"/>
        <end position="111"/>
    </location>
</feature>
<accession>A0A8D8B3B4</accession>
<feature type="region of interest" description="Disordered" evidence="1">
    <location>
        <begin position="71"/>
        <end position="111"/>
    </location>
</feature>
<reference evidence="2" key="1">
    <citation type="submission" date="2021-05" db="EMBL/GenBank/DDBJ databases">
        <authorList>
            <person name="Alioto T."/>
            <person name="Alioto T."/>
            <person name="Gomez Garrido J."/>
        </authorList>
    </citation>
    <scope>NUCLEOTIDE SEQUENCE</scope>
</reference>
<dbReference type="EMBL" id="HBUE01056865">
    <property type="protein sequence ID" value="CAG6466698.1"/>
    <property type="molecule type" value="Transcribed_RNA"/>
</dbReference>
<dbReference type="AlphaFoldDB" id="A0A8D8B3B4"/>
<feature type="compositionally biased region" description="Polar residues" evidence="1">
    <location>
        <begin position="84"/>
        <end position="94"/>
    </location>
</feature>
<name>A0A8D8B3B4_CULPI</name>
<proteinExistence type="predicted"/>
<sequence length="139" mass="14428">MMAAAPDAADRSDGVVVVVVPAASALAAPGLTGCVESLVGAIRSVLAVDTDSVRVSASAATTAGDEVLARCDPPRMRRGDTNLDWDSTESSPSTGKVFGKSYQRNNSHTSALPDNAAVRSLLRSRSRSVDSELKIIIED</sequence>